<feature type="region of interest" description="Disordered" evidence="1">
    <location>
        <begin position="23"/>
        <end position="85"/>
    </location>
</feature>
<feature type="region of interest" description="Disordered" evidence="1">
    <location>
        <begin position="112"/>
        <end position="180"/>
    </location>
</feature>
<proteinExistence type="predicted"/>
<keyword evidence="3" id="KW-1185">Reference proteome</keyword>
<feature type="compositionally biased region" description="Basic residues" evidence="1">
    <location>
        <begin position="161"/>
        <end position="170"/>
    </location>
</feature>
<reference evidence="3" key="1">
    <citation type="journal article" date="2018" name="Nat. Microbiol.">
        <title>Leveraging single-cell genomics to expand the fungal tree of life.</title>
        <authorList>
            <person name="Ahrendt S.R."/>
            <person name="Quandt C.A."/>
            <person name="Ciobanu D."/>
            <person name="Clum A."/>
            <person name="Salamov A."/>
            <person name="Andreopoulos B."/>
            <person name="Cheng J.F."/>
            <person name="Woyke T."/>
            <person name="Pelin A."/>
            <person name="Henrissat B."/>
            <person name="Reynolds N.K."/>
            <person name="Benny G.L."/>
            <person name="Smith M.E."/>
            <person name="James T.Y."/>
            <person name="Grigoriev I.V."/>
        </authorList>
    </citation>
    <scope>NUCLEOTIDE SEQUENCE [LARGE SCALE GENOMIC DNA]</scope>
</reference>
<protein>
    <submittedName>
        <fullName evidence="2">Uncharacterized protein</fullName>
    </submittedName>
</protein>
<dbReference type="EMBL" id="KZ997825">
    <property type="protein sequence ID" value="RKO86905.1"/>
    <property type="molecule type" value="Genomic_DNA"/>
</dbReference>
<evidence type="ECO:0000313" key="2">
    <source>
        <dbReference type="EMBL" id="RKO86905.1"/>
    </source>
</evidence>
<accession>A0A4P9W6C0</accession>
<evidence type="ECO:0000256" key="1">
    <source>
        <dbReference type="SAM" id="MobiDB-lite"/>
    </source>
</evidence>
<feature type="compositionally biased region" description="Polar residues" evidence="1">
    <location>
        <begin position="139"/>
        <end position="153"/>
    </location>
</feature>
<dbReference type="Proteomes" id="UP000269721">
    <property type="component" value="Unassembled WGS sequence"/>
</dbReference>
<evidence type="ECO:0000313" key="3">
    <source>
        <dbReference type="Proteomes" id="UP000269721"/>
    </source>
</evidence>
<gene>
    <name evidence="2" type="ORF">BDK51DRAFT_33857</name>
</gene>
<feature type="compositionally biased region" description="Polar residues" evidence="1">
    <location>
        <begin position="171"/>
        <end position="180"/>
    </location>
</feature>
<dbReference type="AlphaFoldDB" id="A0A4P9W6C0"/>
<name>A0A4P9W6C0_9FUNG</name>
<sequence>MWDRQSIGIAAFEPSLPSFHAAASTEGGRRWGRSKMWTGGFPPTLPRTQNSEIGRQPDVPQDQGWRDVDVDGGGGPRWNGRDEDGRRMSNIRLSVIPWAHVDTAQHTLLPAASSESARDDDDDDGWAQGPPPVVAHGFLSSSSQILDQQTTHPHPNPLKPARSKKIHRIASSKTAAAQTSITGPGHIFDKWVKGWDTSESINHPGRRSLPLPFTISFVPPKKGVHQHSRWWRSDGQKTGERLSQPKTCKIVKHGEGQKGGERRHAAENQWEVLMNKQATNVKRVAVVIVEAKHRGCTP</sequence>
<organism evidence="2 3">
    <name type="scientific">Blyttiomyces helicus</name>
    <dbReference type="NCBI Taxonomy" id="388810"/>
    <lineage>
        <taxon>Eukaryota</taxon>
        <taxon>Fungi</taxon>
        <taxon>Fungi incertae sedis</taxon>
        <taxon>Chytridiomycota</taxon>
        <taxon>Chytridiomycota incertae sedis</taxon>
        <taxon>Chytridiomycetes</taxon>
        <taxon>Chytridiomycetes incertae sedis</taxon>
        <taxon>Blyttiomyces</taxon>
    </lineage>
</organism>